<accession>A0ABW3S2V8</accession>
<dbReference type="RefSeq" id="WP_379321000.1">
    <property type="nucleotide sequence ID" value="NZ_JBHTLM010000018.1"/>
</dbReference>
<dbReference type="PANTHER" id="PTHR36503:SF1">
    <property type="entry name" value="BLR2520 PROTEIN"/>
    <property type="match status" value="1"/>
</dbReference>
<dbReference type="Gene3D" id="3.10.180.10">
    <property type="entry name" value="2,3-Dihydroxybiphenyl 1,2-Dioxygenase, domain 1"/>
    <property type="match status" value="1"/>
</dbReference>
<name>A0ABW3S2V8_9BACL</name>
<evidence type="ECO:0000313" key="3">
    <source>
        <dbReference type="Proteomes" id="UP001597262"/>
    </source>
</evidence>
<feature type="domain" description="VOC" evidence="1">
    <location>
        <begin position="5"/>
        <end position="132"/>
    </location>
</feature>
<comment type="caution">
    <text evidence="2">The sequence shown here is derived from an EMBL/GenBank/DDBJ whole genome shotgun (WGS) entry which is preliminary data.</text>
</comment>
<protein>
    <submittedName>
        <fullName evidence="2">VOC family protein</fullName>
    </submittedName>
</protein>
<dbReference type="PROSITE" id="PS51819">
    <property type="entry name" value="VOC"/>
    <property type="match status" value="1"/>
</dbReference>
<reference evidence="3" key="1">
    <citation type="journal article" date="2019" name="Int. J. Syst. Evol. Microbiol.">
        <title>The Global Catalogue of Microorganisms (GCM) 10K type strain sequencing project: providing services to taxonomists for standard genome sequencing and annotation.</title>
        <authorList>
            <consortium name="The Broad Institute Genomics Platform"/>
            <consortium name="The Broad Institute Genome Sequencing Center for Infectious Disease"/>
            <person name="Wu L."/>
            <person name="Ma J."/>
        </authorList>
    </citation>
    <scope>NUCLEOTIDE SEQUENCE [LARGE SCALE GENOMIC DNA]</scope>
    <source>
        <strain evidence="3">CCUG 59189</strain>
    </source>
</reference>
<dbReference type="PANTHER" id="PTHR36503">
    <property type="entry name" value="BLR2520 PROTEIN"/>
    <property type="match status" value="1"/>
</dbReference>
<evidence type="ECO:0000313" key="2">
    <source>
        <dbReference type="EMBL" id="MFD1178557.1"/>
    </source>
</evidence>
<dbReference type="EMBL" id="JBHTLM010000018">
    <property type="protein sequence ID" value="MFD1178557.1"/>
    <property type="molecule type" value="Genomic_DNA"/>
</dbReference>
<dbReference type="Proteomes" id="UP001597262">
    <property type="component" value="Unassembled WGS sequence"/>
</dbReference>
<sequence>MIPQRVSLVTLGARDLANLRAFYQRLGWEDTPASSDDYSVFTTAGVLLSLYPYKDLALDAGLSVETTTEAKPSFRGITLAVNVEEPELVDVAIEKARAAGATILKEPVEAFWGGRSAYFADPEFNVWEVAWNPSAVFDETGAMLSF</sequence>
<evidence type="ECO:0000259" key="1">
    <source>
        <dbReference type="PROSITE" id="PS51819"/>
    </source>
</evidence>
<dbReference type="Pfam" id="PF00903">
    <property type="entry name" value="Glyoxalase"/>
    <property type="match status" value="1"/>
</dbReference>
<keyword evidence="3" id="KW-1185">Reference proteome</keyword>
<gene>
    <name evidence="2" type="ORF">ACFQ3W_19965</name>
</gene>
<dbReference type="InterPro" id="IPR004360">
    <property type="entry name" value="Glyas_Fos-R_dOase_dom"/>
</dbReference>
<dbReference type="SUPFAM" id="SSF54593">
    <property type="entry name" value="Glyoxalase/Bleomycin resistance protein/Dihydroxybiphenyl dioxygenase"/>
    <property type="match status" value="1"/>
</dbReference>
<organism evidence="2 3">
    <name type="scientific">Paenibacillus puldeungensis</name>
    <dbReference type="NCBI Taxonomy" id="696536"/>
    <lineage>
        <taxon>Bacteria</taxon>
        <taxon>Bacillati</taxon>
        <taxon>Bacillota</taxon>
        <taxon>Bacilli</taxon>
        <taxon>Bacillales</taxon>
        <taxon>Paenibacillaceae</taxon>
        <taxon>Paenibacillus</taxon>
    </lineage>
</organism>
<dbReference type="InterPro" id="IPR037523">
    <property type="entry name" value="VOC_core"/>
</dbReference>
<dbReference type="InterPro" id="IPR029068">
    <property type="entry name" value="Glyas_Bleomycin-R_OHBP_Dase"/>
</dbReference>
<proteinExistence type="predicted"/>